<gene>
    <name evidence="2" type="ORF">CR513_39270</name>
</gene>
<keyword evidence="1" id="KW-0812">Transmembrane</keyword>
<accession>A0A371FPM6</accession>
<sequence>MLKGSAENWGPKPFSGSQLNYGNTGKWKKISFTKKARTRWLKEGDSNTSYFHACIKGRRRQNHITALKGADDWIEDFNDIKRRCLCSSKMLLPNLLILAQFWMTFCLINDSLMMKLKKPFGVAKEIKD</sequence>
<name>A0A371FPM6_MUCPR</name>
<dbReference type="EMBL" id="QJKJ01008293">
    <property type="protein sequence ID" value="RDX80211.1"/>
    <property type="molecule type" value="Genomic_DNA"/>
</dbReference>
<proteinExistence type="predicted"/>
<keyword evidence="1" id="KW-1133">Transmembrane helix</keyword>
<organism evidence="2 3">
    <name type="scientific">Mucuna pruriens</name>
    <name type="common">Velvet bean</name>
    <name type="synonym">Dolichos pruriens</name>
    <dbReference type="NCBI Taxonomy" id="157652"/>
    <lineage>
        <taxon>Eukaryota</taxon>
        <taxon>Viridiplantae</taxon>
        <taxon>Streptophyta</taxon>
        <taxon>Embryophyta</taxon>
        <taxon>Tracheophyta</taxon>
        <taxon>Spermatophyta</taxon>
        <taxon>Magnoliopsida</taxon>
        <taxon>eudicotyledons</taxon>
        <taxon>Gunneridae</taxon>
        <taxon>Pentapetalae</taxon>
        <taxon>rosids</taxon>
        <taxon>fabids</taxon>
        <taxon>Fabales</taxon>
        <taxon>Fabaceae</taxon>
        <taxon>Papilionoideae</taxon>
        <taxon>50 kb inversion clade</taxon>
        <taxon>NPAAA clade</taxon>
        <taxon>indigoferoid/millettioid clade</taxon>
        <taxon>Phaseoleae</taxon>
        <taxon>Mucuna</taxon>
    </lineage>
</organism>
<comment type="caution">
    <text evidence="2">The sequence shown here is derived from an EMBL/GenBank/DDBJ whole genome shotgun (WGS) entry which is preliminary data.</text>
</comment>
<protein>
    <submittedName>
        <fullName evidence="2">Uncharacterized protein</fullName>
    </submittedName>
</protein>
<feature type="transmembrane region" description="Helical" evidence="1">
    <location>
        <begin position="90"/>
        <end position="108"/>
    </location>
</feature>
<dbReference type="AlphaFoldDB" id="A0A371FPM6"/>
<evidence type="ECO:0000313" key="3">
    <source>
        <dbReference type="Proteomes" id="UP000257109"/>
    </source>
</evidence>
<dbReference type="Proteomes" id="UP000257109">
    <property type="component" value="Unassembled WGS sequence"/>
</dbReference>
<dbReference type="OrthoDB" id="1428983at2759"/>
<keyword evidence="3" id="KW-1185">Reference proteome</keyword>
<keyword evidence="1" id="KW-0472">Membrane</keyword>
<feature type="non-terminal residue" evidence="2">
    <location>
        <position position="1"/>
    </location>
</feature>
<evidence type="ECO:0000313" key="2">
    <source>
        <dbReference type="EMBL" id="RDX80211.1"/>
    </source>
</evidence>
<evidence type="ECO:0000256" key="1">
    <source>
        <dbReference type="SAM" id="Phobius"/>
    </source>
</evidence>
<reference evidence="2" key="1">
    <citation type="submission" date="2018-05" db="EMBL/GenBank/DDBJ databases">
        <title>Draft genome of Mucuna pruriens seed.</title>
        <authorList>
            <person name="Nnadi N.E."/>
            <person name="Vos R."/>
            <person name="Hasami M.H."/>
            <person name="Devisetty U.K."/>
            <person name="Aguiy J.C."/>
        </authorList>
    </citation>
    <scope>NUCLEOTIDE SEQUENCE [LARGE SCALE GENOMIC DNA]</scope>
    <source>
        <strain evidence="2">JCA_2017</strain>
    </source>
</reference>